<name>A0ABD0ZB86_9HEMI</name>
<dbReference type="InterPro" id="IPR001952">
    <property type="entry name" value="Alkaline_phosphatase"/>
</dbReference>
<dbReference type="PANTHER" id="PTHR11596">
    <property type="entry name" value="ALKALINE PHOSPHATASE"/>
    <property type="match status" value="1"/>
</dbReference>
<dbReference type="SUPFAM" id="SSF53649">
    <property type="entry name" value="Alkaline phosphatase-like"/>
    <property type="match status" value="1"/>
</dbReference>
<evidence type="ECO:0000313" key="4">
    <source>
        <dbReference type="EMBL" id="KAL1141022.1"/>
    </source>
</evidence>
<dbReference type="Gene3D" id="3.40.720.10">
    <property type="entry name" value="Alkaline Phosphatase, subunit A"/>
    <property type="match status" value="1"/>
</dbReference>
<feature type="binding site" evidence="3">
    <location>
        <position position="26"/>
    </location>
    <ligand>
        <name>Zn(2+)</name>
        <dbReference type="ChEBI" id="CHEBI:29105"/>
        <label>2</label>
    </ligand>
</feature>
<dbReference type="AlphaFoldDB" id="A0ABD0ZB86"/>
<reference evidence="4 5" key="1">
    <citation type="submission" date="2024-07" db="EMBL/GenBank/DDBJ databases">
        <title>Chromosome-level genome assembly of the water stick insect Ranatra chinensis (Heteroptera: Nepidae).</title>
        <authorList>
            <person name="Liu X."/>
        </authorList>
    </citation>
    <scope>NUCLEOTIDE SEQUENCE [LARGE SCALE GENOMIC DNA]</scope>
    <source>
        <strain evidence="4">Cailab_2021Rc</strain>
        <tissue evidence="4">Muscle</tissue>
    </source>
</reference>
<proteinExistence type="predicted"/>
<comment type="caution">
    <text evidence="4">The sequence shown here is derived from an EMBL/GenBank/DDBJ whole genome shotgun (WGS) entry which is preliminary data.</text>
</comment>
<keyword evidence="3" id="KW-0460">Magnesium</keyword>
<sequence>MGRDAVLRRAGGAEGSAKNVVLLIGDGLGVSTITAARLYKGQRHGHSGEETLLAWDNFPAIAMTKVSAHTIYASTIMLRPAYSSVLPSIPTFSHTPRFLKISTSPTDSSSRINLLKKILM</sequence>
<dbReference type="GO" id="GO:0004035">
    <property type="term" value="F:alkaline phosphatase activity"/>
    <property type="evidence" value="ECO:0007669"/>
    <property type="project" value="UniProtKB-EC"/>
</dbReference>
<keyword evidence="3" id="KW-0862">Zinc</keyword>
<dbReference type="PANTHER" id="PTHR11596:SF5">
    <property type="entry name" value="ALKALINE PHOSPHATASE"/>
    <property type="match status" value="1"/>
</dbReference>
<comment type="cofactor">
    <cofactor evidence="3">
        <name>Zn(2+)</name>
        <dbReference type="ChEBI" id="CHEBI:29105"/>
    </cofactor>
    <text evidence="3">Binds 2 Zn(2+) ions.</text>
</comment>
<comment type="cofactor">
    <cofactor evidence="3">
        <name>Mg(2+)</name>
        <dbReference type="ChEBI" id="CHEBI:18420"/>
    </cofactor>
    <text evidence="3">Binds 1 Mg(2+) ion.</text>
</comment>
<feature type="binding site" evidence="3">
    <location>
        <position position="26"/>
    </location>
    <ligand>
        <name>Mg(2+)</name>
        <dbReference type="ChEBI" id="CHEBI:18420"/>
    </ligand>
</feature>
<evidence type="ECO:0000256" key="1">
    <source>
        <dbReference type="ARBA" id="ARBA00012647"/>
    </source>
</evidence>
<organism evidence="4 5">
    <name type="scientific">Ranatra chinensis</name>
    <dbReference type="NCBI Taxonomy" id="642074"/>
    <lineage>
        <taxon>Eukaryota</taxon>
        <taxon>Metazoa</taxon>
        <taxon>Ecdysozoa</taxon>
        <taxon>Arthropoda</taxon>
        <taxon>Hexapoda</taxon>
        <taxon>Insecta</taxon>
        <taxon>Pterygota</taxon>
        <taxon>Neoptera</taxon>
        <taxon>Paraneoptera</taxon>
        <taxon>Hemiptera</taxon>
        <taxon>Heteroptera</taxon>
        <taxon>Panheteroptera</taxon>
        <taxon>Nepomorpha</taxon>
        <taxon>Nepidae</taxon>
        <taxon>Ranatrinae</taxon>
        <taxon>Ranatra</taxon>
    </lineage>
</organism>
<gene>
    <name evidence="4" type="ORF">AAG570_000948</name>
</gene>
<dbReference type="Proteomes" id="UP001558652">
    <property type="component" value="Unassembled WGS sequence"/>
</dbReference>
<keyword evidence="5" id="KW-1185">Reference proteome</keyword>
<evidence type="ECO:0000256" key="2">
    <source>
        <dbReference type="ARBA" id="ARBA00022553"/>
    </source>
</evidence>
<dbReference type="EMBL" id="JBFDAA010000001">
    <property type="protein sequence ID" value="KAL1141022.1"/>
    <property type="molecule type" value="Genomic_DNA"/>
</dbReference>
<keyword evidence="3" id="KW-0479">Metal-binding</keyword>
<evidence type="ECO:0000256" key="3">
    <source>
        <dbReference type="PIRSR" id="PIRSR601952-2"/>
    </source>
</evidence>
<dbReference type="EC" id="3.1.3.1" evidence="1"/>
<dbReference type="Pfam" id="PF00245">
    <property type="entry name" value="Alk_phosphatase"/>
    <property type="match status" value="1"/>
</dbReference>
<keyword evidence="2" id="KW-0597">Phosphoprotein</keyword>
<dbReference type="InterPro" id="IPR017850">
    <property type="entry name" value="Alkaline_phosphatase_core_sf"/>
</dbReference>
<protein>
    <recommendedName>
        <fullName evidence="1">alkaline phosphatase</fullName>
        <ecNumber evidence="1">3.1.3.1</ecNumber>
    </recommendedName>
</protein>
<evidence type="ECO:0000313" key="5">
    <source>
        <dbReference type="Proteomes" id="UP001558652"/>
    </source>
</evidence>
<accession>A0ABD0ZB86</accession>